<feature type="signal peptide" evidence="3">
    <location>
        <begin position="1"/>
        <end position="21"/>
    </location>
</feature>
<reference evidence="4 5" key="1">
    <citation type="journal article" date="2014" name="Genome Biol. Evol.">
        <title>Comparative genomics and transcriptomics analyses reveal divergent lifestyle features of nematode endoparasitic fungus Hirsutella minnesotensis.</title>
        <authorList>
            <person name="Lai Y."/>
            <person name="Liu K."/>
            <person name="Zhang X."/>
            <person name="Zhang X."/>
            <person name="Li K."/>
            <person name="Wang N."/>
            <person name="Shu C."/>
            <person name="Wu Y."/>
            <person name="Wang C."/>
            <person name="Bushley K.E."/>
            <person name="Xiang M."/>
            <person name="Liu X."/>
        </authorList>
    </citation>
    <scope>NUCLEOTIDE SEQUENCE [LARGE SCALE GENOMIC DNA]</scope>
    <source>
        <strain evidence="4 5">3608</strain>
    </source>
</reference>
<gene>
    <name evidence="4" type="ORF">HIM_08268</name>
</gene>
<proteinExistence type="predicted"/>
<feature type="compositionally biased region" description="Polar residues" evidence="1">
    <location>
        <begin position="360"/>
        <end position="376"/>
    </location>
</feature>
<evidence type="ECO:0000313" key="4">
    <source>
        <dbReference type="EMBL" id="KJZ72342.1"/>
    </source>
</evidence>
<feature type="compositionally biased region" description="Polar residues" evidence="1">
    <location>
        <begin position="271"/>
        <end position="287"/>
    </location>
</feature>
<feature type="transmembrane region" description="Helical" evidence="2">
    <location>
        <begin position="298"/>
        <end position="321"/>
    </location>
</feature>
<dbReference type="Proteomes" id="UP000054481">
    <property type="component" value="Unassembled WGS sequence"/>
</dbReference>
<keyword evidence="5" id="KW-1185">Reference proteome</keyword>
<keyword evidence="3" id="KW-0732">Signal</keyword>
<evidence type="ECO:0000256" key="2">
    <source>
        <dbReference type="SAM" id="Phobius"/>
    </source>
</evidence>
<accession>A0A0F7ZYE7</accession>
<evidence type="ECO:0008006" key="6">
    <source>
        <dbReference type="Google" id="ProtNLM"/>
    </source>
</evidence>
<evidence type="ECO:0000256" key="1">
    <source>
        <dbReference type="SAM" id="MobiDB-lite"/>
    </source>
</evidence>
<evidence type="ECO:0000256" key="3">
    <source>
        <dbReference type="SAM" id="SignalP"/>
    </source>
</evidence>
<protein>
    <recommendedName>
        <fullName evidence="6">Heme haloperoxidase family profile domain-containing protein</fullName>
    </recommendedName>
</protein>
<evidence type="ECO:0000313" key="5">
    <source>
        <dbReference type="Proteomes" id="UP000054481"/>
    </source>
</evidence>
<keyword evidence="2" id="KW-1133">Transmembrane helix</keyword>
<dbReference type="EMBL" id="KQ030548">
    <property type="protein sequence ID" value="KJZ72342.1"/>
    <property type="molecule type" value="Genomic_DNA"/>
</dbReference>
<dbReference type="OrthoDB" id="4924265at2759"/>
<name>A0A0F7ZYE7_9HYPO</name>
<keyword evidence="2" id="KW-0812">Transmembrane</keyword>
<keyword evidence="2" id="KW-0472">Membrane</keyword>
<feature type="region of interest" description="Disordered" evidence="1">
    <location>
        <begin position="271"/>
        <end position="290"/>
    </location>
</feature>
<feature type="region of interest" description="Disordered" evidence="1">
    <location>
        <begin position="348"/>
        <end position="400"/>
    </location>
</feature>
<feature type="chain" id="PRO_5002526428" description="Heme haloperoxidase family profile domain-containing protein" evidence="3">
    <location>
        <begin position="22"/>
        <end position="424"/>
    </location>
</feature>
<sequence>MPWLHVIPLLLLLLPLDIAVAEDRPNGQSICDFYAKQRYGESNSTTQLRLMQGIVAYAYAGGSAVGSGKDKTASTGIFNHGQYDGRDVYLRSWFDGSKPVTNLNGEAFGVDWLDGGGTEPLTAFLNGSTETAEIKQGSNQEKMFNRWYLTFGKLYGCSRASSFLEKSFVPPTPAYVHKYMNLNQTHIGYFIDQLIVASKHHGFSDKDAKTLSTFMNARYNTRCAPPQNGELYSICIAEECPLAAPEAQCEAYVNVQQYGLKSAVPSTTETLRLPPSITSGPTSTHSDSLSSPGLSAGAIAGISIGAAAVILLAVAICLFIFRRRQPTKTENTPAVSHTGAEAYYAYPPHSPGRPNPHDSYYSQNPHDSYMVSSHGSPSPGWVPWKTPQHPPQELGADVPEVTPRTITSPIFRDGDGAGSGNAPT</sequence>
<dbReference type="AlphaFoldDB" id="A0A0F7ZYE7"/>
<organism evidence="4 5">
    <name type="scientific">Hirsutella minnesotensis 3608</name>
    <dbReference type="NCBI Taxonomy" id="1043627"/>
    <lineage>
        <taxon>Eukaryota</taxon>
        <taxon>Fungi</taxon>
        <taxon>Dikarya</taxon>
        <taxon>Ascomycota</taxon>
        <taxon>Pezizomycotina</taxon>
        <taxon>Sordariomycetes</taxon>
        <taxon>Hypocreomycetidae</taxon>
        <taxon>Hypocreales</taxon>
        <taxon>Ophiocordycipitaceae</taxon>
        <taxon>Hirsutella</taxon>
    </lineage>
</organism>